<dbReference type="InterPro" id="IPR029044">
    <property type="entry name" value="Nucleotide-diphossugar_trans"/>
</dbReference>
<accession>A0ABP1G7Y5</accession>
<keyword evidence="1" id="KW-0808">Transferase</keyword>
<dbReference type="Gene3D" id="3.90.550.20">
    <property type="match status" value="1"/>
</dbReference>
<evidence type="ECO:0000256" key="1">
    <source>
        <dbReference type="ARBA" id="ARBA00022679"/>
    </source>
</evidence>
<evidence type="ECO:0000313" key="3">
    <source>
        <dbReference type="EMBL" id="CAL5227917.1"/>
    </source>
</evidence>
<evidence type="ECO:0000313" key="4">
    <source>
        <dbReference type="Proteomes" id="UP001497392"/>
    </source>
</evidence>
<dbReference type="PANTHER" id="PTHR32385:SF15">
    <property type="entry name" value="INOSITOL PHOSPHOCERAMIDE MANNOSYLTRANSFERASE 1"/>
    <property type="match status" value="1"/>
</dbReference>
<name>A0ABP1G7Y5_9CHLO</name>
<feature type="transmembrane region" description="Helical" evidence="2">
    <location>
        <begin position="64"/>
        <end position="88"/>
    </location>
</feature>
<keyword evidence="2" id="KW-0812">Transmembrane</keyword>
<keyword evidence="2" id="KW-1133">Transmembrane helix</keyword>
<proteinExistence type="predicted"/>
<dbReference type="EMBL" id="CAXHTA020000017">
    <property type="protein sequence ID" value="CAL5227917.1"/>
    <property type="molecule type" value="Genomic_DNA"/>
</dbReference>
<keyword evidence="2" id="KW-0472">Membrane</keyword>
<dbReference type="InterPro" id="IPR051706">
    <property type="entry name" value="Glycosyltransferase_domain"/>
</dbReference>
<comment type="caution">
    <text evidence="3">The sequence shown here is derived from an EMBL/GenBank/DDBJ whole genome shotgun (WGS) entry which is preliminary data.</text>
</comment>
<dbReference type="Pfam" id="PF04488">
    <property type="entry name" value="Gly_transf_sug"/>
    <property type="match status" value="1"/>
</dbReference>
<dbReference type="PANTHER" id="PTHR32385">
    <property type="entry name" value="MANNOSYL PHOSPHORYLINOSITOL CERAMIDE SYNTHASE"/>
    <property type="match status" value="1"/>
</dbReference>
<reference evidence="3 4" key="1">
    <citation type="submission" date="2024-06" db="EMBL/GenBank/DDBJ databases">
        <authorList>
            <person name="Kraege A."/>
            <person name="Thomma B."/>
        </authorList>
    </citation>
    <scope>NUCLEOTIDE SEQUENCE [LARGE SCALE GENOMIC DNA]</scope>
</reference>
<dbReference type="SUPFAM" id="SSF53448">
    <property type="entry name" value="Nucleotide-diphospho-sugar transferases"/>
    <property type="match status" value="1"/>
</dbReference>
<sequence>MPGAPSKVTLDSQKQEEPFQVSLDLGSLAPAAQSTEGLPKGRLRALLPACRRVLPSCNRRQRRACLAVGACLGLLALCGLAFSAPWWWPWLLWRDSTTSFASIGPGYDPVTYRPTNASAMGPHLIPAVVHQTWKTTEVPEQWQAARQSCIDMHPSFHFRLWTDEDARALIARDLPELLPTFDSYPFNIQRADAIRYVLLYKFGGFYMDLDIECHKPMDALRAYPFIMPQTRPVGFSNDFFASTPGHPFVRKLLDALPSWNMWLFSKYPTVMFTTGPMFVTLQASLYSARKTLWVLPDELYGKYVPRPESLFGHLWGSSWHGEDAKGALWVVHHPRAILGALLLAAFVMGFYIRRRRPAVPGALGSSGPGELQGKMC</sequence>
<organism evidence="3 4">
    <name type="scientific">Coccomyxa viridis</name>
    <dbReference type="NCBI Taxonomy" id="1274662"/>
    <lineage>
        <taxon>Eukaryota</taxon>
        <taxon>Viridiplantae</taxon>
        <taxon>Chlorophyta</taxon>
        <taxon>core chlorophytes</taxon>
        <taxon>Trebouxiophyceae</taxon>
        <taxon>Trebouxiophyceae incertae sedis</taxon>
        <taxon>Coccomyxaceae</taxon>
        <taxon>Coccomyxa</taxon>
    </lineage>
</organism>
<protein>
    <submittedName>
        <fullName evidence="3">G10962 protein</fullName>
    </submittedName>
</protein>
<gene>
    <name evidence="3" type="primary">g10962</name>
    <name evidence="3" type="ORF">VP750_LOCUS9823</name>
</gene>
<dbReference type="InterPro" id="IPR007577">
    <property type="entry name" value="GlycoTrfase_DXD_sugar-bd_CS"/>
</dbReference>
<dbReference type="Proteomes" id="UP001497392">
    <property type="component" value="Unassembled WGS sequence"/>
</dbReference>
<evidence type="ECO:0000256" key="2">
    <source>
        <dbReference type="SAM" id="Phobius"/>
    </source>
</evidence>
<keyword evidence="4" id="KW-1185">Reference proteome</keyword>